<proteinExistence type="predicted"/>
<keyword evidence="2" id="KW-1185">Reference proteome</keyword>
<dbReference type="RefSeq" id="WP_110921937.1">
    <property type="nucleotide sequence ID" value="NZ_QJSU01000001.1"/>
</dbReference>
<dbReference type="Proteomes" id="UP000247746">
    <property type="component" value="Unassembled WGS sequence"/>
</dbReference>
<evidence type="ECO:0000313" key="1">
    <source>
        <dbReference type="EMBL" id="PYE40965.1"/>
    </source>
</evidence>
<accession>A0A2V4VPV9</accession>
<dbReference type="AlphaFoldDB" id="A0A2V4VPV9"/>
<dbReference type="EMBL" id="QJSU01000001">
    <property type="protein sequence ID" value="PYE40965.1"/>
    <property type="molecule type" value="Genomic_DNA"/>
</dbReference>
<reference evidence="1 2" key="1">
    <citation type="submission" date="2018-06" db="EMBL/GenBank/DDBJ databases">
        <title>Genomic Encyclopedia of Type Strains, Phase III (KMG-III): the genomes of soil and plant-associated and newly described type strains.</title>
        <authorList>
            <person name="Whitman W."/>
        </authorList>
    </citation>
    <scope>NUCLEOTIDE SEQUENCE [LARGE SCALE GENOMIC DNA]</scope>
    <source>
        <strain evidence="1 2">CECT 5889</strain>
    </source>
</reference>
<dbReference type="OrthoDB" id="6659992at2"/>
<protein>
    <submittedName>
        <fullName evidence="1">Uncharacterized protein</fullName>
    </submittedName>
</protein>
<comment type="caution">
    <text evidence="1">The sequence shown here is derived from an EMBL/GenBank/DDBJ whole genome shotgun (WGS) entry which is preliminary data.</text>
</comment>
<sequence>MRKNEFLFGDVTFKWGDKLSDIEAQLPEKEIVNRSYEESYMPKIVTIRLAKFWSLNIAHCHFSAADNDRLIDSIWINIPAQLFNRQQVIKKLIAYLGPGSNYSSDSHYYSDNVVEHCEWEFDNCVIGVSMYGGVREEDNEKIIGSLSISLSDIDLLDLLYSKPIRELESEMADQVDISTIESFQTKQAQSMPRSREREEFPNHPAAFVIRAFDGLYKDALFQTPLAVQSVITQSEVCTWQSTIGDYYLSNYWQTVQLKSDMSSKWTNLLPTKSAGVCYVSIGGLLIVDEDSRPETKIFVKHIEKIIKSKMEYHEAYDC</sequence>
<name>A0A2V4VPV9_9GAMM</name>
<organism evidence="1 2">
    <name type="scientific">Psychrobacter fozii</name>
    <dbReference type="NCBI Taxonomy" id="198480"/>
    <lineage>
        <taxon>Bacteria</taxon>
        <taxon>Pseudomonadati</taxon>
        <taxon>Pseudomonadota</taxon>
        <taxon>Gammaproteobacteria</taxon>
        <taxon>Moraxellales</taxon>
        <taxon>Moraxellaceae</taxon>
        <taxon>Psychrobacter</taxon>
    </lineage>
</organism>
<evidence type="ECO:0000313" key="2">
    <source>
        <dbReference type="Proteomes" id="UP000247746"/>
    </source>
</evidence>
<gene>
    <name evidence="1" type="ORF">DFP82_101281</name>
</gene>